<dbReference type="Proteomes" id="UP000770661">
    <property type="component" value="Unassembled WGS sequence"/>
</dbReference>
<dbReference type="AlphaFoldDB" id="A0A8J4YFS8"/>
<dbReference type="Gene3D" id="3.20.20.80">
    <property type="entry name" value="Glycosidases"/>
    <property type="match status" value="1"/>
</dbReference>
<protein>
    <submittedName>
        <fullName evidence="1">Mannan endo-1,4-beta-mannosidase</fullName>
    </submittedName>
</protein>
<dbReference type="PANTHER" id="PTHR37398:SF3">
    <property type="entry name" value="GLYCOSIDE HYDROLASE FAMILY 5 DOMAIN-CONTAINING PROTEIN"/>
    <property type="match status" value="1"/>
</dbReference>
<evidence type="ECO:0000313" key="1">
    <source>
        <dbReference type="EMBL" id="KAG0726507.1"/>
    </source>
</evidence>
<dbReference type="PANTHER" id="PTHR37398">
    <property type="entry name" value="ENDO-BETA-1,4-MANNANASE"/>
    <property type="match status" value="1"/>
</dbReference>
<evidence type="ECO:0000313" key="2">
    <source>
        <dbReference type="Proteomes" id="UP000770661"/>
    </source>
</evidence>
<organism evidence="1 2">
    <name type="scientific">Chionoecetes opilio</name>
    <name type="common">Atlantic snow crab</name>
    <name type="synonym">Cancer opilio</name>
    <dbReference type="NCBI Taxonomy" id="41210"/>
    <lineage>
        <taxon>Eukaryota</taxon>
        <taxon>Metazoa</taxon>
        <taxon>Ecdysozoa</taxon>
        <taxon>Arthropoda</taxon>
        <taxon>Crustacea</taxon>
        <taxon>Multicrustacea</taxon>
        <taxon>Malacostraca</taxon>
        <taxon>Eumalacostraca</taxon>
        <taxon>Eucarida</taxon>
        <taxon>Decapoda</taxon>
        <taxon>Pleocyemata</taxon>
        <taxon>Brachyura</taxon>
        <taxon>Eubrachyura</taxon>
        <taxon>Majoidea</taxon>
        <taxon>Majidae</taxon>
        <taxon>Chionoecetes</taxon>
    </lineage>
</organism>
<comment type="caution">
    <text evidence="1">The sequence shown here is derived from an EMBL/GenBank/DDBJ whole genome shotgun (WGS) entry which is preliminary data.</text>
</comment>
<dbReference type="OrthoDB" id="406631at2759"/>
<name>A0A8J4YFS8_CHIOP</name>
<accession>A0A8J4YFS8</accession>
<reference evidence="1" key="1">
    <citation type="submission" date="2020-07" db="EMBL/GenBank/DDBJ databases">
        <title>The High-quality genome of the commercially important snow crab, Chionoecetes opilio.</title>
        <authorList>
            <person name="Jeong J.-H."/>
            <person name="Ryu S."/>
        </authorList>
    </citation>
    <scope>NUCLEOTIDE SEQUENCE</scope>
    <source>
        <strain evidence="1">MADBK_172401_WGS</strain>
        <tissue evidence="1">Digestive gland</tissue>
    </source>
</reference>
<gene>
    <name evidence="1" type="primary">MANA</name>
    <name evidence="1" type="ORF">GWK47_036390</name>
</gene>
<sequence length="199" mass="21951">MHKIKGHPALGAFEAVNEPEGSVKVESNSDPCYATTLIGLNGAGWTGNSIPMEKYLRFIGRQNEAVRAFDPETLITLGSWGQFPQSDAFFNTHNHYTDECLNKAAGGSKAGLDFFQMHCYAWGDDWSPNAPFAVDAADYKLDRPIVIGEFASVCAKSGSTLPGLFTYAYEHGYSVSIRTKDCKDVCSVLLYHYNTQFPR</sequence>
<proteinExistence type="predicted"/>
<dbReference type="EMBL" id="JACEEZ010004305">
    <property type="protein sequence ID" value="KAG0726507.1"/>
    <property type="molecule type" value="Genomic_DNA"/>
</dbReference>
<dbReference type="SUPFAM" id="SSF51445">
    <property type="entry name" value="(Trans)glycosidases"/>
    <property type="match status" value="1"/>
</dbReference>
<dbReference type="InterPro" id="IPR017853">
    <property type="entry name" value="GH"/>
</dbReference>
<keyword evidence="2" id="KW-1185">Reference proteome</keyword>